<evidence type="ECO:0000313" key="3">
    <source>
        <dbReference type="EMBL" id="WIX76603.1"/>
    </source>
</evidence>
<dbReference type="KEGG" id="acab:QRX50_34800"/>
<dbReference type="InterPro" id="IPR039430">
    <property type="entry name" value="Thymidylate_kin-like_dom"/>
</dbReference>
<accession>A0A9Y2IDZ3</accession>
<evidence type="ECO:0000259" key="2">
    <source>
        <dbReference type="Pfam" id="PF02223"/>
    </source>
</evidence>
<feature type="region of interest" description="Disordered" evidence="1">
    <location>
        <begin position="137"/>
        <end position="157"/>
    </location>
</feature>
<name>A0A9Y2IDZ3_9PSEU</name>
<dbReference type="Gene3D" id="3.40.50.300">
    <property type="entry name" value="P-loop containing nucleotide triphosphate hydrolases"/>
    <property type="match status" value="1"/>
</dbReference>
<dbReference type="Proteomes" id="UP001236014">
    <property type="component" value="Chromosome"/>
</dbReference>
<protein>
    <recommendedName>
        <fullName evidence="2">Thymidylate kinase-like domain-containing protein</fullName>
    </recommendedName>
</protein>
<evidence type="ECO:0000256" key="1">
    <source>
        <dbReference type="SAM" id="MobiDB-lite"/>
    </source>
</evidence>
<sequence>MTTAQARVLAAAAVRADIVQREVRPALESGAVVVIGRLIDSPLDHLSAGSGLDAEEPACLAEWTVGRLRPDLTILLDHGAEEPAPAADAWDRRIRQLLRDLSTTAHCVVVETADHDGGQARIRAAMTTALARIGAPGVVHDPEPVDGDRGTGTRPGS</sequence>
<dbReference type="InterPro" id="IPR027417">
    <property type="entry name" value="P-loop_NTPase"/>
</dbReference>
<organism evidence="3 4">
    <name type="scientific">Amycolatopsis carbonis</name>
    <dbReference type="NCBI Taxonomy" id="715471"/>
    <lineage>
        <taxon>Bacteria</taxon>
        <taxon>Bacillati</taxon>
        <taxon>Actinomycetota</taxon>
        <taxon>Actinomycetes</taxon>
        <taxon>Pseudonocardiales</taxon>
        <taxon>Pseudonocardiaceae</taxon>
        <taxon>Amycolatopsis</taxon>
    </lineage>
</organism>
<gene>
    <name evidence="3" type="ORF">QRX50_34800</name>
</gene>
<dbReference type="AlphaFoldDB" id="A0A9Y2IDZ3"/>
<dbReference type="SUPFAM" id="SSF52540">
    <property type="entry name" value="P-loop containing nucleoside triphosphate hydrolases"/>
    <property type="match status" value="1"/>
</dbReference>
<evidence type="ECO:0000313" key="4">
    <source>
        <dbReference type="Proteomes" id="UP001236014"/>
    </source>
</evidence>
<reference evidence="3 4" key="1">
    <citation type="submission" date="2023-06" db="EMBL/GenBank/DDBJ databases">
        <authorList>
            <person name="Oyuntsetseg B."/>
            <person name="Kim S.B."/>
        </authorList>
    </citation>
    <scope>NUCLEOTIDE SEQUENCE [LARGE SCALE GENOMIC DNA]</scope>
    <source>
        <strain evidence="3 4">2-15</strain>
    </source>
</reference>
<feature type="domain" description="Thymidylate kinase-like" evidence="2">
    <location>
        <begin position="6"/>
        <end position="81"/>
    </location>
</feature>
<proteinExistence type="predicted"/>
<dbReference type="Pfam" id="PF02223">
    <property type="entry name" value="Thymidylate_kin"/>
    <property type="match status" value="1"/>
</dbReference>
<feature type="compositionally biased region" description="Basic and acidic residues" evidence="1">
    <location>
        <begin position="140"/>
        <end position="151"/>
    </location>
</feature>
<keyword evidence="4" id="KW-1185">Reference proteome</keyword>
<dbReference type="RefSeq" id="WP_285967351.1">
    <property type="nucleotide sequence ID" value="NZ_CP127294.1"/>
</dbReference>
<dbReference type="EMBL" id="CP127294">
    <property type="protein sequence ID" value="WIX76603.1"/>
    <property type="molecule type" value="Genomic_DNA"/>
</dbReference>